<keyword evidence="9" id="KW-0342">GTP-binding</keyword>
<evidence type="ECO:0000256" key="3">
    <source>
        <dbReference type="ARBA" id="ARBA00009516"/>
    </source>
</evidence>
<evidence type="ECO:0000256" key="5">
    <source>
        <dbReference type="ARBA" id="ARBA00022533"/>
    </source>
</evidence>
<dbReference type="InterPro" id="IPR000836">
    <property type="entry name" value="PRTase_dom"/>
</dbReference>
<keyword evidence="8" id="KW-0547">Nucleotide-binding</keyword>
<dbReference type="InterPro" id="IPR029057">
    <property type="entry name" value="PRTase-like"/>
</dbReference>
<dbReference type="Proteomes" id="UP000799302">
    <property type="component" value="Unassembled WGS sequence"/>
</dbReference>
<dbReference type="SUPFAM" id="SSF53271">
    <property type="entry name" value="PRTase-like"/>
    <property type="match status" value="1"/>
</dbReference>
<keyword evidence="12" id="KW-1185">Reference proteome</keyword>
<dbReference type="FunFam" id="3.40.50.2020:FF:000049">
    <property type="entry name" value="Putative uracil phosphoribosyltransferase urg2"/>
    <property type="match status" value="1"/>
</dbReference>
<feature type="domain" description="Phosphoribosyltransferase" evidence="10">
    <location>
        <begin position="15"/>
        <end position="224"/>
    </location>
</feature>
<proteinExistence type="inferred from homology"/>
<sequence length="227" mass="24046">MASPSSSLPSNVHISSHPCIKAKISQLRSTSTNARDFKALIHEVGTMVACEALAASLNPVNNGTDKSPLGDTYDVQSISPSRLILVPILRSGLSLVDAVSALLPYPVPVNHLGMFRDGNLNPVEYYNNLRDHATGDQPVELAIVLDPIIATGVTCLGAVQSLQECKADKILIIGVLGTETGLRKIAKACGDYVDIWMGGIDPGTDEKGMIRPGMGDVGDRLFLTLGK</sequence>
<comment type="pathway">
    <text evidence="2">Pyrimidine metabolism; UMP biosynthesis via salvage pathway; UMP from uracil: step 1/1.</text>
</comment>
<organism evidence="11 12">
    <name type="scientific">Microthyrium microscopicum</name>
    <dbReference type="NCBI Taxonomy" id="703497"/>
    <lineage>
        <taxon>Eukaryota</taxon>
        <taxon>Fungi</taxon>
        <taxon>Dikarya</taxon>
        <taxon>Ascomycota</taxon>
        <taxon>Pezizomycotina</taxon>
        <taxon>Dothideomycetes</taxon>
        <taxon>Dothideomycetes incertae sedis</taxon>
        <taxon>Microthyriales</taxon>
        <taxon>Microthyriaceae</taxon>
        <taxon>Microthyrium</taxon>
    </lineage>
</organism>
<dbReference type="Gene3D" id="3.40.50.2020">
    <property type="match status" value="1"/>
</dbReference>
<evidence type="ECO:0000256" key="1">
    <source>
        <dbReference type="ARBA" id="ARBA00001946"/>
    </source>
</evidence>
<evidence type="ECO:0000256" key="8">
    <source>
        <dbReference type="ARBA" id="ARBA00022741"/>
    </source>
</evidence>
<evidence type="ECO:0000259" key="10">
    <source>
        <dbReference type="Pfam" id="PF14681"/>
    </source>
</evidence>
<evidence type="ECO:0000256" key="6">
    <source>
        <dbReference type="ARBA" id="ARBA00022676"/>
    </source>
</evidence>
<evidence type="ECO:0000256" key="9">
    <source>
        <dbReference type="ARBA" id="ARBA00023134"/>
    </source>
</evidence>
<name>A0A6A6TYP4_9PEZI</name>
<protein>
    <recommendedName>
        <fullName evidence="4">uracil phosphoribosyltransferase</fullName>
        <ecNumber evidence="4">2.4.2.9</ecNumber>
    </recommendedName>
</protein>
<comment type="cofactor">
    <cofactor evidence="1">
        <name>Mg(2+)</name>
        <dbReference type="ChEBI" id="CHEBI:18420"/>
    </cofactor>
</comment>
<dbReference type="GO" id="GO:0004845">
    <property type="term" value="F:uracil phosphoribosyltransferase activity"/>
    <property type="evidence" value="ECO:0007669"/>
    <property type="project" value="UniProtKB-EC"/>
</dbReference>
<dbReference type="GO" id="GO:0005525">
    <property type="term" value="F:GTP binding"/>
    <property type="evidence" value="ECO:0007669"/>
    <property type="project" value="UniProtKB-KW"/>
</dbReference>
<dbReference type="PANTHER" id="PTHR32315">
    <property type="entry name" value="ADENINE PHOSPHORIBOSYLTRANSFERASE"/>
    <property type="match status" value="1"/>
</dbReference>
<dbReference type="InterPro" id="IPR050054">
    <property type="entry name" value="UPRTase/APRTase"/>
</dbReference>
<dbReference type="OrthoDB" id="10257085at2759"/>
<keyword evidence="5" id="KW-0021">Allosteric enzyme</keyword>
<accession>A0A6A6TYP4</accession>
<evidence type="ECO:0000313" key="11">
    <source>
        <dbReference type="EMBL" id="KAF2665209.1"/>
    </source>
</evidence>
<keyword evidence="7" id="KW-0808">Transferase</keyword>
<dbReference type="PANTHER" id="PTHR32315:SF4">
    <property type="entry name" value="URACIL PHOSPHORIBOSYLTRANSFERASE, CHLOROPLASTIC"/>
    <property type="match status" value="1"/>
</dbReference>
<evidence type="ECO:0000256" key="2">
    <source>
        <dbReference type="ARBA" id="ARBA00005180"/>
    </source>
</evidence>
<evidence type="ECO:0000313" key="12">
    <source>
        <dbReference type="Proteomes" id="UP000799302"/>
    </source>
</evidence>
<evidence type="ECO:0000256" key="7">
    <source>
        <dbReference type="ARBA" id="ARBA00022679"/>
    </source>
</evidence>
<comment type="similarity">
    <text evidence="3">Belongs to the UPRTase family.</text>
</comment>
<dbReference type="Pfam" id="PF14681">
    <property type="entry name" value="UPRTase"/>
    <property type="match status" value="1"/>
</dbReference>
<reference evidence="11" key="1">
    <citation type="journal article" date="2020" name="Stud. Mycol.">
        <title>101 Dothideomycetes genomes: a test case for predicting lifestyles and emergence of pathogens.</title>
        <authorList>
            <person name="Haridas S."/>
            <person name="Albert R."/>
            <person name="Binder M."/>
            <person name="Bloem J."/>
            <person name="Labutti K."/>
            <person name="Salamov A."/>
            <person name="Andreopoulos B."/>
            <person name="Baker S."/>
            <person name="Barry K."/>
            <person name="Bills G."/>
            <person name="Bluhm B."/>
            <person name="Cannon C."/>
            <person name="Castanera R."/>
            <person name="Culley D."/>
            <person name="Daum C."/>
            <person name="Ezra D."/>
            <person name="Gonzalez J."/>
            <person name="Henrissat B."/>
            <person name="Kuo A."/>
            <person name="Liang C."/>
            <person name="Lipzen A."/>
            <person name="Lutzoni F."/>
            <person name="Magnuson J."/>
            <person name="Mondo S."/>
            <person name="Nolan M."/>
            <person name="Ohm R."/>
            <person name="Pangilinan J."/>
            <person name="Park H.-J."/>
            <person name="Ramirez L."/>
            <person name="Alfaro M."/>
            <person name="Sun H."/>
            <person name="Tritt A."/>
            <person name="Yoshinaga Y."/>
            <person name="Zwiers L.-H."/>
            <person name="Turgeon B."/>
            <person name="Goodwin S."/>
            <person name="Spatafora J."/>
            <person name="Crous P."/>
            <person name="Grigoriev I."/>
        </authorList>
    </citation>
    <scope>NUCLEOTIDE SEQUENCE</scope>
    <source>
        <strain evidence="11">CBS 115976</strain>
    </source>
</reference>
<evidence type="ECO:0000256" key="4">
    <source>
        <dbReference type="ARBA" id="ARBA00011894"/>
    </source>
</evidence>
<keyword evidence="6" id="KW-0328">Glycosyltransferase</keyword>
<dbReference type="EC" id="2.4.2.9" evidence="4"/>
<gene>
    <name evidence="11" type="ORF">BT63DRAFT_87507</name>
</gene>
<dbReference type="EMBL" id="MU004241">
    <property type="protein sequence ID" value="KAF2665209.1"/>
    <property type="molecule type" value="Genomic_DNA"/>
</dbReference>
<dbReference type="CDD" id="cd06223">
    <property type="entry name" value="PRTases_typeI"/>
    <property type="match status" value="1"/>
</dbReference>
<dbReference type="AlphaFoldDB" id="A0A6A6TYP4"/>
<dbReference type="NCBIfam" id="NF001097">
    <property type="entry name" value="PRK00129.1"/>
    <property type="match status" value="1"/>
</dbReference>